<dbReference type="Proteomes" id="UP000822688">
    <property type="component" value="Chromosome 6"/>
</dbReference>
<dbReference type="GO" id="GO:0005737">
    <property type="term" value="C:cytoplasm"/>
    <property type="evidence" value="ECO:0007669"/>
    <property type="project" value="TreeGrafter"/>
</dbReference>
<comment type="similarity">
    <text evidence="1">Belongs to the folylpolyglutamate synthase family.</text>
</comment>
<dbReference type="GO" id="GO:0004326">
    <property type="term" value="F:tetrahydrofolylpolyglutamate synthase activity"/>
    <property type="evidence" value="ECO:0007669"/>
    <property type="project" value="InterPro"/>
</dbReference>
<gene>
    <name evidence="9" type="ORF">KC19_6G217500</name>
</gene>
<dbReference type="AlphaFoldDB" id="A0A8T0HK48"/>
<name>A0A8T0HK48_CERPU</name>
<dbReference type="PROSITE" id="PS01011">
    <property type="entry name" value="FOLYLPOLYGLU_SYNT_1"/>
    <property type="match status" value="1"/>
</dbReference>
<evidence type="ECO:0000259" key="8">
    <source>
        <dbReference type="Pfam" id="PF08245"/>
    </source>
</evidence>
<keyword evidence="2" id="KW-0436">Ligase</keyword>
<dbReference type="GO" id="GO:0005524">
    <property type="term" value="F:ATP binding"/>
    <property type="evidence" value="ECO:0007669"/>
    <property type="project" value="UniProtKB-KW"/>
</dbReference>
<feature type="domain" description="Mur ligase central" evidence="8">
    <location>
        <begin position="144"/>
        <end position="393"/>
    </location>
</feature>
<keyword evidence="10" id="KW-1185">Reference proteome</keyword>
<dbReference type="Pfam" id="PF02875">
    <property type="entry name" value="Mur_ligase_C"/>
    <property type="match status" value="1"/>
</dbReference>
<dbReference type="SUPFAM" id="SSF53244">
    <property type="entry name" value="MurD-like peptide ligases, peptide-binding domain"/>
    <property type="match status" value="1"/>
</dbReference>
<evidence type="ECO:0000256" key="6">
    <source>
        <dbReference type="ARBA" id="ARBA00022842"/>
    </source>
</evidence>
<comment type="caution">
    <text evidence="9">The sequence shown here is derived from an EMBL/GenBank/DDBJ whole genome shotgun (WGS) entry which is preliminary data.</text>
</comment>
<reference evidence="9 10" key="1">
    <citation type="submission" date="2020-06" db="EMBL/GenBank/DDBJ databases">
        <title>WGS assembly of Ceratodon purpureus strain R40.</title>
        <authorList>
            <person name="Carey S.B."/>
            <person name="Jenkins J."/>
            <person name="Shu S."/>
            <person name="Lovell J.T."/>
            <person name="Sreedasyam A."/>
            <person name="Maumus F."/>
            <person name="Tiley G.P."/>
            <person name="Fernandez-Pozo N."/>
            <person name="Barry K."/>
            <person name="Chen C."/>
            <person name="Wang M."/>
            <person name="Lipzen A."/>
            <person name="Daum C."/>
            <person name="Saski C.A."/>
            <person name="Payton A.C."/>
            <person name="Mcbreen J.C."/>
            <person name="Conrad R.E."/>
            <person name="Kollar L.M."/>
            <person name="Olsson S."/>
            <person name="Huttunen S."/>
            <person name="Landis J.B."/>
            <person name="Wickett N.J."/>
            <person name="Johnson M.G."/>
            <person name="Rensing S.A."/>
            <person name="Grimwood J."/>
            <person name="Schmutz J."/>
            <person name="Mcdaniel S.F."/>
        </authorList>
    </citation>
    <scope>NUCLEOTIDE SEQUENCE [LARGE SCALE GENOMIC DNA]</scope>
    <source>
        <strain evidence="9 10">R40</strain>
    </source>
</reference>
<evidence type="ECO:0000256" key="2">
    <source>
        <dbReference type="ARBA" id="ARBA00022598"/>
    </source>
</evidence>
<keyword evidence="4" id="KW-0547">Nucleotide-binding</keyword>
<dbReference type="InterPro" id="IPR036565">
    <property type="entry name" value="Mur-like_cat_sf"/>
</dbReference>
<dbReference type="PROSITE" id="PS01012">
    <property type="entry name" value="FOLYLPOLYGLU_SYNT_2"/>
    <property type="match status" value="1"/>
</dbReference>
<dbReference type="Gene3D" id="3.90.190.20">
    <property type="entry name" value="Mur ligase, C-terminal domain"/>
    <property type="match status" value="1"/>
</dbReference>
<evidence type="ECO:0000256" key="4">
    <source>
        <dbReference type="ARBA" id="ARBA00022741"/>
    </source>
</evidence>
<evidence type="ECO:0000256" key="5">
    <source>
        <dbReference type="ARBA" id="ARBA00022840"/>
    </source>
</evidence>
<dbReference type="InterPro" id="IPR001645">
    <property type="entry name" value="Folylpolyglutamate_synth"/>
</dbReference>
<evidence type="ECO:0000256" key="3">
    <source>
        <dbReference type="ARBA" id="ARBA00022723"/>
    </source>
</evidence>
<dbReference type="InterPro" id="IPR036615">
    <property type="entry name" value="Mur_ligase_C_dom_sf"/>
</dbReference>
<keyword evidence="6" id="KW-0460">Magnesium</keyword>
<evidence type="ECO:0000313" key="10">
    <source>
        <dbReference type="Proteomes" id="UP000822688"/>
    </source>
</evidence>
<dbReference type="GO" id="GO:0008841">
    <property type="term" value="F:dihydrofolate synthase activity"/>
    <property type="evidence" value="ECO:0007669"/>
    <property type="project" value="TreeGrafter"/>
</dbReference>
<evidence type="ECO:0008006" key="11">
    <source>
        <dbReference type="Google" id="ProtNLM"/>
    </source>
</evidence>
<dbReference type="GO" id="GO:0046872">
    <property type="term" value="F:metal ion binding"/>
    <property type="evidence" value="ECO:0007669"/>
    <property type="project" value="UniProtKB-KW"/>
</dbReference>
<dbReference type="SUPFAM" id="SSF53623">
    <property type="entry name" value="MurD-like peptide ligases, catalytic domain"/>
    <property type="match status" value="1"/>
</dbReference>
<keyword evidence="3" id="KW-0479">Metal-binding</keyword>
<proteinExistence type="inferred from homology"/>
<organism evidence="9 10">
    <name type="scientific">Ceratodon purpureus</name>
    <name type="common">Fire moss</name>
    <name type="synonym">Dicranum purpureum</name>
    <dbReference type="NCBI Taxonomy" id="3225"/>
    <lineage>
        <taxon>Eukaryota</taxon>
        <taxon>Viridiplantae</taxon>
        <taxon>Streptophyta</taxon>
        <taxon>Embryophyta</taxon>
        <taxon>Bryophyta</taxon>
        <taxon>Bryophytina</taxon>
        <taxon>Bryopsida</taxon>
        <taxon>Dicranidae</taxon>
        <taxon>Pseudoditrichales</taxon>
        <taxon>Ditrichaceae</taxon>
        <taxon>Ceratodon</taxon>
    </lineage>
</organism>
<dbReference type="InterPro" id="IPR018109">
    <property type="entry name" value="Folylpolyglutamate_synth_CS"/>
</dbReference>
<dbReference type="Gene3D" id="3.40.1190.10">
    <property type="entry name" value="Mur-like, catalytic domain"/>
    <property type="match status" value="1"/>
</dbReference>
<dbReference type="InterPro" id="IPR013221">
    <property type="entry name" value="Mur_ligase_cen"/>
</dbReference>
<dbReference type="PANTHER" id="PTHR11136">
    <property type="entry name" value="FOLYLPOLYGLUTAMATE SYNTHASE-RELATED"/>
    <property type="match status" value="1"/>
</dbReference>
<dbReference type="Pfam" id="PF08245">
    <property type="entry name" value="Mur_ligase_M"/>
    <property type="match status" value="1"/>
</dbReference>
<dbReference type="PANTHER" id="PTHR11136:SF0">
    <property type="entry name" value="DIHYDROFOLATE SYNTHETASE-RELATED"/>
    <property type="match status" value="1"/>
</dbReference>
<dbReference type="EMBL" id="CM026427">
    <property type="protein sequence ID" value="KAG0571181.1"/>
    <property type="molecule type" value="Genomic_DNA"/>
</dbReference>
<feature type="domain" description="Mur ligase C-terminal" evidence="7">
    <location>
        <begin position="420"/>
        <end position="516"/>
    </location>
</feature>
<protein>
    <recommendedName>
        <fullName evidence="11">Mur ligase central domain-containing protein</fullName>
    </recommendedName>
</protein>
<evidence type="ECO:0000313" key="9">
    <source>
        <dbReference type="EMBL" id="KAG0571181.1"/>
    </source>
</evidence>
<evidence type="ECO:0000259" key="7">
    <source>
        <dbReference type="Pfam" id="PF02875"/>
    </source>
</evidence>
<dbReference type="InterPro" id="IPR004101">
    <property type="entry name" value="Mur_ligase_C"/>
</dbReference>
<sequence>MAVAMARRSRRFFTYTLACLPPPHRHCRSRLSHAPALHPKPACHSFSSLSTSQGMLHHLVSRLAINAPPSSSATRNLATVSRDDMEADGEVLLLRCLDTLKNYEKEGVPTGAGTDSADGFDLERMERLLVRLGNPLSAYPVVHVAGTKGKGSTVSFISSILRAAGLSVGTYTSPHVTSIRERISAGNSGEPVSAISLRKLMTDVQAIIDEAVAAESSSPTHFEVLTALAFTHFAREKVNVAVVETGLGGARDATNVISAEGLGVAVIVGIGCEHLAALGGTLESIALAKAGIIKENRPVIVGPQRDSRVYDIIEKVAAAKGAPLIAVSRSVVKFKTGILFTCTGHPYQFCDMLIQHPPGPEFEALQKEWKLGNVKLRALGAHQQDNALTAVSAVLALRSQGWQISDSAIRIGLENTEIPGRFQVVGSDSSKALGCHSARLILDGAHTEESAMALAKTLRDGFPSARLAFVVAMASDKDHHSFARALLTEAKPNLVVTTRVPVAGSYGRSCTSEELAECWTHTACALNHPYRYELGELSLDGGEQPSQLPSIASVDSQEIDACTSGIDGEDGQKNGELLIVLSVESIQGAIRSAAAELERRQLDSDQPLIVCVAGSLHAVAAALALIKDKQIQQ</sequence>
<evidence type="ECO:0000256" key="1">
    <source>
        <dbReference type="ARBA" id="ARBA00008276"/>
    </source>
</evidence>
<accession>A0A8T0HK48</accession>
<keyword evidence="5" id="KW-0067">ATP-binding</keyword>
<dbReference type="NCBIfam" id="TIGR01499">
    <property type="entry name" value="folC"/>
    <property type="match status" value="1"/>
</dbReference>